<dbReference type="EMBL" id="GL453952">
    <property type="protein sequence ID" value="EFN75138.1"/>
    <property type="molecule type" value="Genomic_DNA"/>
</dbReference>
<evidence type="ECO:0000313" key="6">
    <source>
        <dbReference type="Proteomes" id="UP000008237"/>
    </source>
</evidence>
<proteinExistence type="predicted"/>
<organism evidence="6">
    <name type="scientific">Harpegnathos saltator</name>
    <name type="common">Jerdon's jumping ant</name>
    <dbReference type="NCBI Taxonomy" id="610380"/>
    <lineage>
        <taxon>Eukaryota</taxon>
        <taxon>Metazoa</taxon>
        <taxon>Ecdysozoa</taxon>
        <taxon>Arthropoda</taxon>
        <taxon>Hexapoda</taxon>
        <taxon>Insecta</taxon>
        <taxon>Pterygota</taxon>
        <taxon>Neoptera</taxon>
        <taxon>Endopterygota</taxon>
        <taxon>Hymenoptera</taxon>
        <taxon>Apocrita</taxon>
        <taxon>Aculeata</taxon>
        <taxon>Formicoidea</taxon>
        <taxon>Formicidae</taxon>
        <taxon>Ponerinae</taxon>
        <taxon>Ponerini</taxon>
        <taxon>Harpegnathos</taxon>
    </lineage>
</organism>
<keyword evidence="4" id="KW-0732">Signal</keyword>
<evidence type="ECO:0000256" key="1">
    <source>
        <dbReference type="ARBA" id="ARBA00023157"/>
    </source>
</evidence>
<dbReference type="Gene3D" id="4.10.400.10">
    <property type="entry name" value="Low-density Lipoprotein Receptor"/>
    <property type="match status" value="1"/>
</dbReference>
<feature type="region of interest" description="Disordered" evidence="3">
    <location>
        <begin position="42"/>
        <end position="69"/>
    </location>
</feature>
<evidence type="ECO:0008006" key="7">
    <source>
        <dbReference type="Google" id="ProtNLM"/>
    </source>
</evidence>
<dbReference type="InterPro" id="IPR002172">
    <property type="entry name" value="LDrepeatLR_classA_rpt"/>
</dbReference>
<keyword evidence="6" id="KW-1185">Reference proteome</keyword>
<dbReference type="PROSITE" id="PS01209">
    <property type="entry name" value="LDLRA_1"/>
    <property type="match status" value="1"/>
</dbReference>
<feature type="signal peptide" evidence="4">
    <location>
        <begin position="1"/>
        <end position="23"/>
    </location>
</feature>
<name>E2CA89_HARSA</name>
<feature type="disulfide bond" evidence="2">
    <location>
        <begin position="79"/>
        <end position="97"/>
    </location>
</feature>
<dbReference type="AlphaFoldDB" id="E2CA89"/>
<dbReference type="InterPro" id="IPR036055">
    <property type="entry name" value="LDL_receptor-like_sf"/>
</dbReference>
<dbReference type="SMART" id="SM00192">
    <property type="entry name" value="LDLa"/>
    <property type="match status" value="1"/>
</dbReference>
<comment type="caution">
    <text evidence="2">Lacks conserved residue(s) required for the propagation of feature annotation.</text>
</comment>
<dbReference type="STRING" id="610380.E2CA89"/>
<dbReference type="Pfam" id="PF00057">
    <property type="entry name" value="Ldl_recept_a"/>
    <property type="match status" value="1"/>
</dbReference>
<dbReference type="OrthoDB" id="10037824at2759"/>
<dbReference type="PROSITE" id="PS50068">
    <property type="entry name" value="LDLRA_2"/>
    <property type="match status" value="1"/>
</dbReference>
<evidence type="ECO:0000256" key="4">
    <source>
        <dbReference type="SAM" id="SignalP"/>
    </source>
</evidence>
<dbReference type="InParanoid" id="E2CA89"/>
<feature type="chain" id="PRO_5003157765" description="Vitellogenin receptor" evidence="4">
    <location>
        <begin position="24"/>
        <end position="130"/>
    </location>
</feature>
<sequence>MLVCRRLLLIAAAIAASIEAGSASYSGISSDYSGYPSYAVYSGATSSESSSSSSSSSTTGPTSDTANGESLCRPSEFQCGIGHCVAQDKYCDGENDCDDKADEPRYCTREYQRSCRPTDGENVEQSESPG</sequence>
<reference evidence="5 6" key="1">
    <citation type="journal article" date="2010" name="Science">
        <title>Genomic comparison of the ants Camponotus floridanus and Harpegnathos saltator.</title>
        <authorList>
            <person name="Bonasio R."/>
            <person name="Zhang G."/>
            <person name="Ye C."/>
            <person name="Mutti N.S."/>
            <person name="Fang X."/>
            <person name="Qin N."/>
            <person name="Donahue G."/>
            <person name="Yang P."/>
            <person name="Li Q."/>
            <person name="Li C."/>
            <person name="Zhang P."/>
            <person name="Huang Z."/>
            <person name="Berger S.L."/>
            <person name="Reinberg D."/>
            <person name="Wang J."/>
            <person name="Liebig J."/>
        </authorList>
    </citation>
    <scope>NUCLEOTIDE SEQUENCE [LARGE SCALE GENOMIC DNA]</scope>
    <source>
        <strain evidence="5 6">R22 G/1</strain>
    </source>
</reference>
<evidence type="ECO:0000256" key="3">
    <source>
        <dbReference type="SAM" id="MobiDB-lite"/>
    </source>
</evidence>
<gene>
    <name evidence="5" type="ORF">EAI_15545</name>
</gene>
<dbReference type="SUPFAM" id="SSF57424">
    <property type="entry name" value="LDL receptor-like module"/>
    <property type="match status" value="1"/>
</dbReference>
<keyword evidence="1 2" id="KW-1015">Disulfide bond</keyword>
<accession>E2CA89</accession>
<feature type="compositionally biased region" description="Low complexity" evidence="3">
    <location>
        <begin position="42"/>
        <end position="65"/>
    </location>
</feature>
<dbReference type="CDD" id="cd00112">
    <property type="entry name" value="LDLa"/>
    <property type="match status" value="1"/>
</dbReference>
<evidence type="ECO:0000256" key="2">
    <source>
        <dbReference type="PROSITE-ProRule" id="PRU00124"/>
    </source>
</evidence>
<dbReference type="Proteomes" id="UP000008237">
    <property type="component" value="Unassembled WGS sequence"/>
</dbReference>
<dbReference type="InterPro" id="IPR023415">
    <property type="entry name" value="LDLR_class-A_CS"/>
</dbReference>
<protein>
    <recommendedName>
        <fullName evidence="7">Vitellogenin receptor</fullName>
    </recommendedName>
</protein>
<feature type="disulfide bond" evidence="2">
    <location>
        <begin position="72"/>
        <end position="84"/>
    </location>
</feature>
<evidence type="ECO:0000313" key="5">
    <source>
        <dbReference type="EMBL" id="EFN75138.1"/>
    </source>
</evidence>
<feature type="region of interest" description="Disordered" evidence="3">
    <location>
        <begin position="111"/>
        <end position="130"/>
    </location>
</feature>